<proteinExistence type="predicted"/>
<accession>C1FEX8</accession>
<organism evidence="1 2">
    <name type="scientific">Micromonas commoda (strain RCC299 / NOUM17 / CCMP2709)</name>
    <name type="common">Picoplanktonic green alga</name>
    <dbReference type="NCBI Taxonomy" id="296587"/>
    <lineage>
        <taxon>Eukaryota</taxon>
        <taxon>Viridiplantae</taxon>
        <taxon>Chlorophyta</taxon>
        <taxon>Mamiellophyceae</taxon>
        <taxon>Mamiellales</taxon>
        <taxon>Mamiellaceae</taxon>
        <taxon>Micromonas</taxon>
    </lineage>
</organism>
<dbReference type="Proteomes" id="UP000002009">
    <property type="component" value="Chromosome 1"/>
</dbReference>
<dbReference type="AlphaFoldDB" id="C1FEX8"/>
<name>C1FEX8_MICCC</name>
<dbReference type="eggNOG" id="ENOG502SCFK">
    <property type="taxonomic scope" value="Eukaryota"/>
</dbReference>
<dbReference type="KEGG" id="mis:MICPUN_55606"/>
<dbReference type="EMBL" id="CP001574">
    <property type="protein sequence ID" value="ACO69030.1"/>
    <property type="molecule type" value="Genomic_DNA"/>
</dbReference>
<gene>
    <name evidence="1" type="ORF">MICPUN_55606</name>
</gene>
<evidence type="ECO:0000313" key="1">
    <source>
        <dbReference type="EMBL" id="ACO69030.1"/>
    </source>
</evidence>
<dbReference type="OMA" id="WQTNANA"/>
<reference evidence="1 2" key="1">
    <citation type="journal article" date="2009" name="Science">
        <title>Green evolution and dynamic adaptations revealed by genomes of the marine picoeukaryotes Micromonas.</title>
        <authorList>
            <person name="Worden A.Z."/>
            <person name="Lee J.H."/>
            <person name="Mock T."/>
            <person name="Rouze P."/>
            <person name="Simmons M.P."/>
            <person name="Aerts A.L."/>
            <person name="Allen A.E."/>
            <person name="Cuvelier M.L."/>
            <person name="Derelle E."/>
            <person name="Everett M.V."/>
            <person name="Foulon E."/>
            <person name="Grimwood J."/>
            <person name="Gundlach H."/>
            <person name="Henrissat B."/>
            <person name="Napoli C."/>
            <person name="McDonald S.M."/>
            <person name="Parker M.S."/>
            <person name="Rombauts S."/>
            <person name="Salamov A."/>
            <person name="Von Dassow P."/>
            <person name="Badger J.H."/>
            <person name="Coutinho P.M."/>
            <person name="Demir E."/>
            <person name="Dubchak I."/>
            <person name="Gentemann C."/>
            <person name="Eikrem W."/>
            <person name="Gready J.E."/>
            <person name="John U."/>
            <person name="Lanier W."/>
            <person name="Lindquist E.A."/>
            <person name="Lucas S."/>
            <person name="Mayer K.F."/>
            <person name="Moreau H."/>
            <person name="Not F."/>
            <person name="Otillar R."/>
            <person name="Panaud O."/>
            <person name="Pangilinan J."/>
            <person name="Paulsen I."/>
            <person name="Piegu B."/>
            <person name="Poliakov A."/>
            <person name="Robbens S."/>
            <person name="Schmutz J."/>
            <person name="Toulza E."/>
            <person name="Wyss T."/>
            <person name="Zelensky A."/>
            <person name="Zhou K."/>
            <person name="Armbrust E.V."/>
            <person name="Bhattacharya D."/>
            <person name="Goodenough U.W."/>
            <person name="Van de Peer Y."/>
            <person name="Grigoriev I.V."/>
        </authorList>
    </citation>
    <scope>NUCLEOTIDE SEQUENCE [LARGE SCALE GENOMIC DNA]</scope>
    <source>
        <strain evidence="2">RCC299 / NOUM17</strain>
    </source>
</reference>
<evidence type="ECO:0000313" key="2">
    <source>
        <dbReference type="Proteomes" id="UP000002009"/>
    </source>
</evidence>
<protein>
    <submittedName>
        <fullName evidence="1">Uncharacterized protein</fullName>
    </submittedName>
</protein>
<keyword evidence="2" id="KW-1185">Reference proteome</keyword>
<sequence>MSGHVVTQSDTTKPEQVIMVRGIEYPESEKPEPEPTGCCGQPKLSTILSSRPDLGQREVHTTTSNGEKMLVRLNIHLEGGQGCFGPVPMLKLAGDRVTVPPALEQLGMTWDEYHEIFVRQLSEIEDRHFPEGCCNACPKAFPKYLCCLVTSLATLGCTLHWFMRRGLEQAKRLLLPFDADLREWQTNANATLRQKYPIHIKTQSHSWIVPQGESAKRCFRRWIAVALNEEDAAQLMSEPHLYGLVEDGKPPPCGGGPTQLNENIFCVHPYQQLRSVHL</sequence>
<dbReference type="InParanoid" id="C1FEX8"/>
<dbReference type="OrthoDB" id="10482254at2759"/>
<dbReference type="RefSeq" id="XP_002507772.1">
    <property type="nucleotide sequence ID" value="XM_002507726.1"/>
</dbReference>
<dbReference type="GeneID" id="8250320"/>